<keyword evidence="1" id="KW-0802">TPR repeat</keyword>
<dbReference type="InterPro" id="IPR011990">
    <property type="entry name" value="TPR-like_helical_dom_sf"/>
</dbReference>
<feature type="repeat" description="TPR" evidence="1">
    <location>
        <begin position="151"/>
        <end position="184"/>
    </location>
</feature>
<protein>
    <submittedName>
        <fullName evidence="2">Uncharacterized protein</fullName>
    </submittedName>
</protein>
<feature type="repeat" description="TPR" evidence="1">
    <location>
        <begin position="53"/>
        <end position="86"/>
    </location>
</feature>
<organism evidence="2 3">
    <name type="scientific">Lymnaea stagnalis</name>
    <name type="common">Great pond snail</name>
    <name type="synonym">Helix stagnalis</name>
    <dbReference type="NCBI Taxonomy" id="6523"/>
    <lineage>
        <taxon>Eukaryota</taxon>
        <taxon>Metazoa</taxon>
        <taxon>Spiralia</taxon>
        <taxon>Lophotrochozoa</taxon>
        <taxon>Mollusca</taxon>
        <taxon>Gastropoda</taxon>
        <taxon>Heterobranchia</taxon>
        <taxon>Euthyneura</taxon>
        <taxon>Panpulmonata</taxon>
        <taxon>Hygrophila</taxon>
        <taxon>Lymnaeoidea</taxon>
        <taxon>Lymnaeidae</taxon>
        <taxon>Lymnaea</taxon>
    </lineage>
</organism>
<accession>A0AAV2HH60</accession>
<evidence type="ECO:0000256" key="1">
    <source>
        <dbReference type="PROSITE-ProRule" id="PRU00339"/>
    </source>
</evidence>
<feature type="repeat" description="TPR" evidence="1">
    <location>
        <begin position="360"/>
        <end position="393"/>
    </location>
</feature>
<evidence type="ECO:0000313" key="3">
    <source>
        <dbReference type="Proteomes" id="UP001497497"/>
    </source>
</evidence>
<keyword evidence="3" id="KW-1185">Reference proteome</keyword>
<evidence type="ECO:0000313" key="2">
    <source>
        <dbReference type="EMBL" id="CAL1532774.1"/>
    </source>
</evidence>
<proteinExistence type="predicted"/>
<comment type="caution">
    <text evidence="2">The sequence shown here is derived from an EMBL/GenBank/DDBJ whole genome shotgun (WGS) entry which is preliminary data.</text>
</comment>
<dbReference type="InterPro" id="IPR052943">
    <property type="entry name" value="TMTC_O-mannosyl-trnsfr"/>
</dbReference>
<dbReference type="Proteomes" id="UP001497497">
    <property type="component" value="Unassembled WGS sequence"/>
</dbReference>
<dbReference type="InterPro" id="IPR019734">
    <property type="entry name" value="TPR_rpt"/>
</dbReference>
<dbReference type="Pfam" id="PF13181">
    <property type="entry name" value="TPR_8"/>
    <property type="match status" value="2"/>
</dbReference>
<dbReference type="PROSITE" id="PS50005">
    <property type="entry name" value="TPR"/>
    <property type="match status" value="5"/>
</dbReference>
<dbReference type="Gene3D" id="1.25.40.10">
    <property type="entry name" value="Tetratricopeptide repeat domain"/>
    <property type="match status" value="4"/>
</dbReference>
<gene>
    <name evidence="2" type="ORF">GSLYS_00006792001</name>
</gene>
<dbReference type="PROSITE" id="PS50293">
    <property type="entry name" value="TPR_REGION"/>
    <property type="match status" value="1"/>
</dbReference>
<sequence>MLCQKFPKLRTVLGVLYLALLVVMATRTWHRNEVWGTRETLFRSGVKELPQNAKAHYNMANLLKDRGDLERAEHHYRLAIRLYPRHPSYHLNLGTILTNLTEARHCYLEALRLFPNHKGALVNLGSLMIDEGNETGINFIQRALELDSNYFEGLLIMGKAKLAVDDNKSAGHYIKKALSLRPNNLNVRLYHGVYLQQTEQFEPALQEYQYVLSKRKDDIIAMKNAAKIQVLLEKLPEAMTLLKAITQIENNCVESLSLLAHVYKKMGHRHDAVISLAKASNLAPNNTNIQLKYVRALKDNNQTSLARTYLHQLTEKVPNDLHLLWFAFNFSMEDKRIEDAAQFVTDAISIAEKRKDESLKHLYLGQAEIYQNNKDYDRALQFYLKAIDHDYNFVDALVNAGSIYFIKKNHGQAEEYYLRALKINPNNYVANENLKILRGSKNAQNITAAQSAMN</sequence>
<dbReference type="SUPFAM" id="SSF48452">
    <property type="entry name" value="TPR-like"/>
    <property type="match status" value="2"/>
</dbReference>
<dbReference type="Pfam" id="PF00515">
    <property type="entry name" value="TPR_1"/>
    <property type="match status" value="2"/>
</dbReference>
<dbReference type="PANTHER" id="PTHR44809:SF1">
    <property type="entry name" value="PROTEIN O-MANNOSYL-TRANSFERASE TMTC1"/>
    <property type="match status" value="1"/>
</dbReference>
<name>A0AAV2HH60_LYMST</name>
<reference evidence="2 3" key="1">
    <citation type="submission" date="2024-04" db="EMBL/GenBank/DDBJ databases">
        <authorList>
            <consortium name="Genoscope - CEA"/>
            <person name="William W."/>
        </authorList>
    </citation>
    <scope>NUCLEOTIDE SEQUENCE [LARGE SCALE GENOMIC DNA]</scope>
</reference>
<dbReference type="PANTHER" id="PTHR44809">
    <property type="match status" value="1"/>
</dbReference>
<feature type="repeat" description="TPR" evidence="1">
    <location>
        <begin position="253"/>
        <end position="286"/>
    </location>
</feature>
<dbReference type="AlphaFoldDB" id="A0AAV2HH60"/>
<feature type="repeat" description="TPR" evidence="1">
    <location>
        <begin position="394"/>
        <end position="427"/>
    </location>
</feature>
<dbReference type="EMBL" id="CAXITT010000125">
    <property type="protein sequence ID" value="CAL1532774.1"/>
    <property type="molecule type" value="Genomic_DNA"/>
</dbReference>
<dbReference type="SMART" id="SM00028">
    <property type="entry name" value="TPR"/>
    <property type="match status" value="7"/>
</dbReference>